<sequence length="102" mass="11615">MKTLFISLFLIVNGLGGAIVQESEKITATYEGFEDGTYYFTDNDGFSNEFQHVTEGVLESYDLTDEMYKGKLFIVTYISEVETDDLDEEITVNTITELKIKE</sequence>
<name>A0A6I2MMN3_9FLAO</name>
<evidence type="ECO:0000313" key="1">
    <source>
        <dbReference type="EMBL" id="MRX64988.1"/>
    </source>
</evidence>
<comment type="caution">
    <text evidence="1">The sequence shown here is derived from an EMBL/GenBank/DDBJ whole genome shotgun (WGS) entry which is preliminary data.</text>
</comment>
<dbReference type="EMBL" id="WKJH01000021">
    <property type="protein sequence ID" value="MRX64988.1"/>
    <property type="molecule type" value="Genomic_DNA"/>
</dbReference>
<dbReference type="RefSeq" id="WP_154367376.1">
    <property type="nucleotide sequence ID" value="NZ_WKJH01000021.1"/>
</dbReference>
<dbReference type="Proteomes" id="UP000443153">
    <property type="component" value="Unassembled WGS sequence"/>
</dbReference>
<organism evidence="1 2">
    <name type="scientific">Maribacter luteus</name>
    <dbReference type="NCBI Taxonomy" id="2594478"/>
    <lineage>
        <taxon>Bacteria</taxon>
        <taxon>Pseudomonadati</taxon>
        <taxon>Bacteroidota</taxon>
        <taxon>Flavobacteriia</taxon>
        <taxon>Flavobacteriales</taxon>
        <taxon>Flavobacteriaceae</taxon>
        <taxon>Maribacter</taxon>
    </lineage>
</organism>
<accession>A0A6I2MMN3</accession>
<reference evidence="1 2" key="1">
    <citation type="submission" date="2019-11" db="EMBL/GenBank/DDBJ databases">
        <title>Maribacter lutea sp. nov., a marine bacterium isolated from intertidal sand.</title>
        <authorList>
            <person name="Liu A."/>
        </authorList>
    </citation>
    <scope>NUCLEOTIDE SEQUENCE [LARGE SCALE GENOMIC DNA]</scope>
    <source>
        <strain evidence="1 2">RZ05</strain>
    </source>
</reference>
<evidence type="ECO:0000313" key="2">
    <source>
        <dbReference type="Proteomes" id="UP000443153"/>
    </source>
</evidence>
<gene>
    <name evidence="1" type="ORF">GJ691_12540</name>
</gene>
<keyword evidence="2" id="KW-1185">Reference proteome</keyword>
<dbReference type="AlphaFoldDB" id="A0A6I2MMN3"/>
<protein>
    <submittedName>
        <fullName evidence="1">Uncharacterized protein</fullName>
    </submittedName>
</protein>
<dbReference type="OrthoDB" id="1453558at2"/>
<proteinExistence type="predicted"/>